<dbReference type="Pfam" id="PF09137">
    <property type="entry name" value="Glucodextran_N"/>
    <property type="match status" value="1"/>
</dbReference>
<evidence type="ECO:0000256" key="1">
    <source>
        <dbReference type="SAM" id="MobiDB-lite"/>
    </source>
</evidence>
<evidence type="ECO:0000313" key="4">
    <source>
        <dbReference type="EMBL" id="RJP19915.1"/>
    </source>
</evidence>
<dbReference type="PANTHER" id="PTHR31616">
    <property type="entry name" value="TREHALASE"/>
    <property type="match status" value="1"/>
</dbReference>
<dbReference type="InterPro" id="IPR011613">
    <property type="entry name" value="GH15-like"/>
</dbReference>
<proteinExistence type="predicted"/>
<dbReference type="InterPro" id="IPR015220">
    <property type="entry name" value="Glucodextranase_N"/>
</dbReference>
<evidence type="ECO:0000259" key="3">
    <source>
        <dbReference type="Pfam" id="PF09137"/>
    </source>
</evidence>
<feature type="region of interest" description="Disordered" evidence="1">
    <location>
        <begin position="1"/>
        <end position="25"/>
    </location>
</feature>
<dbReference type="Proteomes" id="UP000265882">
    <property type="component" value="Unassembled WGS sequence"/>
</dbReference>
<reference evidence="4 5" key="1">
    <citation type="journal article" date="2017" name="ISME J.">
        <title>Energy and carbon metabolisms in a deep terrestrial subsurface fluid microbial community.</title>
        <authorList>
            <person name="Momper L."/>
            <person name="Jungbluth S.P."/>
            <person name="Lee M.D."/>
            <person name="Amend J.P."/>
        </authorList>
    </citation>
    <scope>NUCLEOTIDE SEQUENCE [LARGE SCALE GENOMIC DNA]</scope>
    <source>
        <strain evidence="4">SURF_5</strain>
    </source>
</reference>
<feature type="region of interest" description="Disordered" evidence="1">
    <location>
        <begin position="509"/>
        <end position="529"/>
    </location>
</feature>
<dbReference type="EMBL" id="QZKU01000083">
    <property type="protein sequence ID" value="RJP19915.1"/>
    <property type="molecule type" value="Genomic_DNA"/>
</dbReference>
<protein>
    <submittedName>
        <fullName evidence="4">Glucan 1,4-alpha-glucosidase</fullName>
    </submittedName>
</protein>
<dbReference type="AlphaFoldDB" id="A0A3A4NN54"/>
<dbReference type="SUPFAM" id="SSF48208">
    <property type="entry name" value="Six-hairpin glycosidases"/>
    <property type="match status" value="1"/>
</dbReference>
<evidence type="ECO:0000259" key="2">
    <source>
        <dbReference type="Pfam" id="PF00723"/>
    </source>
</evidence>
<dbReference type="SUPFAM" id="SSF74650">
    <property type="entry name" value="Galactose mutarotase-like"/>
    <property type="match status" value="1"/>
</dbReference>
<dbReference type="GO" id="GO:0030246">
    <property type="term" value="F:carbohydrate binding"/>
    <property type="evidence" value="ECO:0007669"/>
    <property type="project" value="InterPro"/>
</dbReference>
<organism evidence="4 5">
    <name type="scientific">Abyssobacteria bacterium (strain SURF_5)</name>
    <dbReference type="NCBI Taxonomy" id="2093360"/>
    <lineage>
        <taxon>Bacteria</taxon>
        <taxon>Pseudomonadati</taxon>
        <taxon>Candidatus Hydrogenedentota</taxon>
        <taxon>Candidatus Abyssobacteria</taxon>
    </lineage>
</organism>
<dbReference type="Gene3D" id="2.70.98.10">
    <property type="match status" value="1"/>
</dbReference>
<dbReference type="GO" id="GO:0004553">
    <property type="term" value="F:hydrolase activity, hydrolyzing O-glycosyl compounds"/>
    <property type="evidence" value="ECO:0007669"/>
    <property type="project" value="TreeGrafter"/>
</dbReference>
<evidence type="ECO:0000313" key="5">
    <source>
        <dbReference type="Proteomes" id="UP000265882"/>
    </source>
</evidence>
<feature type="domain" description="GH15-like" evidence="2">
    <location>
        <begin position="292"/>
        <end position="358"/>
    </location>
</feature>
<dbReference type="GO" id="GO:0005975">
    <property type="term" value="P:carbohydrate metabolic process"/>
    <property type="evidence" value="ECO:0007669"/>
    <property type="project" value="InterPro"/>
</dbReference>
<dbReference type="PANTHER" id="PTHR31616:SF0">
    <property type="entry name" value="GLUCAN 1,4-ALPHA-GLUCOSIDASE"/>
    <property type="match status" value="1"/>
</dbReference>
<sequence length="802" mass="89551">MNEVVRYAPGQPGVPHRSMSGGKSGVGAALNPQSRVWFTIGHGILNEIYYPDLDRVCTKGMEFLISDGKEFFSEEQKDTYSEMKLLDDGVPAYRVINTCLQGRYRIEKEIFSDPCREVVLQHIRFIPLMYSLSEYRLFALLTPCLDNAGDDDTGFCSEYKGVPMLFAERDHAALALGSSAPWLHCSVGFVGVSDGWQQVHEHKRLQWNYGRAENGYIALTGEVDLQASNGSFILAIGFGRSFLEAAQRVRASLLCNYDSAKEQYTSEWRRWQETLRLPSHSGDQKRLASMSAAILRIHESKELPGGSIASLSIPWAFTGGKNDLGAYHLVWPRDMVQSAGALLALGARDDARRALLYLQATQERQGHWPQCMRLDGTHYCDGTEAAEAAYPILLAELARREEALEPQDLTRLWPMIKRAAGFIARTGPVNEVERWEEEGGYSPLTLAIRVAALLAAADFAEINSEPVIAAYLRETADWWNANLERWTYVKDDELARQSEVSGYYARSASPWKANPSAAPADFSTDSQAADKDVSPAAHVSASDALALVRFGLRMPDDRRIVDTLKVVDALLKVSAPQGPLWRRFARDTYGENEDGSAFAGNGKGRLWPLLAGERAHYELAAGTREAAESLLRTLEGCAGGGGMLPEQIWDSADIPESELYFGKPTGSAMPLVWAHAECLKLHRSLQDNHVFDLPSQTVQRYLTSRTDSVFAHWKKNNKIRVMRPGKDLRLELLASADVRWSSDNWKSINDSLTRETGVGIWVVELPAARLPANTVVRFTFYWIDERRWEGKDFEVTIADEES</sequence>
<feature type="domain" description="Glucodextranase N-terminal" evidence="3">
    <location>
        <begin position="8"/>
        <end position="272"/>
    </location>
</feature>
<dbReference type="Gene3D" id="1.50.10.10">
    <property type="match status" value="1"/>
</dbReference>
<dbReference type="InterPro" id="IPR008928">
    <property type="entry name" value="6-hairpin_glycosidase_sf"/>
</dbReference>
<comment type="caution">
    <text evidence="4">The sequence shown here is derived from an EMBL/GenBank/DDBJ whole genome shotgun (WGS) entry which is preliminary data.</text>
</comment>
<dbReference type="Pfam" id="PF00723">
    <property type="entry name" value="Glyco_hydro_15"/>
    <property type="match status" value="2"/>
</dbReference>
<dbReference type="GO" id="GO:0016757">
    <property type="term" value="F:glycosyltransferase activity"/>
    <property type="evidence" value="ECO:0007669"/>
    <property type="project" value="UniProtKB-ARBA"/>
</dbReference>
<dbReference type="CDD" id="cd07430">
    <property type="entry name" value="GH15_N"/>
    <property type="match status" value="1"/>
</dbReference>
<name>A0A3A4NN54_ABYX5</name>
<dbReference type="InterPro" id="IPR011013">
    <property type="entry name" value="Gal_mutarotase_sf_dom"/>
</dbReference>
<dbReference type="InterPro" id="IPR012341">
    <property type="entry name" value="6hp_glycosidase-like_sf"/>
</dbReference>
<accession>A0A3A4NN54</accession>
<gene>
    <name evidence="4" type="ORF">C4520_11975</name>
</gene>
<dbReference type="InterPro" id="IPR014718">
    <property type="entry name" value="GH-type_carb-bd"/>
</dbReference>
<feature type="domain" description="GH15-like" evidence="2">
    <location>
        <begin position="407"/>
        <end position="681"/>
    </location>
</feature>